<dbReference type="PANTHER" id="PTHR30042">
    <property type="entry name" value="POTASSIUM-TRANSPORTING ATPASE C CHAIN"/>
    <property type="match status" value="1"/>
</dbReference>
<keyword evidence="4 11" id="KW-0812">Transmembrane</keyword>
<keyword evidence="8 11" id="KW-1133">Transmembrane helix</keyword>
<evidence type="ECO:0000256" key="2">
    <source>
        <dbReference type="ARBA" id="ARBA00022475"/>
    </source>
</evidence>
<evidence type="ECO:0000256" key="8">
    <source>
        <dbReference type="ARBA" id="ARBA00022989"/>
    </source>
</evidence>
<organism evidence="12 13">
    <name type="scientific">Leptospira ryugenii</name>
    <dbReference type="NCBI Taxonomy" id="1917863"/>
    <lineage>
        <taxon>Bacteria</taxon>
        <taxon>Pseudomonadati</taxon>
        <taxon>Spirochaetota</taxon>
        <taxon>Spirochaetia</taxon>
        <taxon>Leptospirales</taxon>
        <taxon>Leptospiraceae</taxon>
        <taxon>Leptospira</taxon>
    </lineage>
</organism>
<keyword evidence="7" id="KW-0630">Potassium</keyword>
<evidence type="ECO:0000256" key="9">
    <source>
        <dbReference type="ARBA" id="ARBA00023065"/>
    </source>
</evidence>
<keyword evidence="6" id="KW-0067">ATP-binding</keyword>
<evidence type="ECO:0000256" key="10">
    <source>
        <dbReference type="ARBA" id="ARBA00023136"/>
    </source>
</evidence>
<dbReference type="PANTHER" id="PTHR30042:SF2">
    <property type="entry name" value="POTASSIUM-TRANSPORTING ATPASE KDPC SUBUNIT"/>
    <property type="match status" value="1"/>
</dbReference>
<evidence type="ECO:0000256" key="3">
    <source>
        <dbReference type="ARBA" id="ARBA00022538"/>
    </source>
</evidence>
<dbReference type="OrthoDB" id="9809491at2"/>
<keyword evidence="1" id="KW-0813">Transport</keyword>
<name>A0A2P2DZN1_9LEPT</name>
<evidence type="ECO:0000256" key="7">
    <source>
        <dbReference type="ARBA" id="ARBA00022958"/>
    </source>
</evidence>
<dbReference type="GO" id="GO:0008556">
    <property type="term" value="F:P-type potassium transmembrane transporter activity"/>
    <property type="evidence" value="ECO:0007669"/>
    <property type="project" value="InterPro"/>
</dbReference>
<reference evidence="12 13" key="1">
    <citation type="submission" date="2018-02" db="EMBL/GenBank/DDBJ databases">
        <title>Novel Leptospira species isolated from soil and water in Japan.</title>
        <authorList>
            <person name="Nakao R."/>
            <person name="Masuzawa T."/>
        </authorList>
    </citation>
    <scope>NUCLEOTIDE SEQUENCE [LARGE SCALE GENOMIC DNA]</scope>
    <source>
        <strain evidence="12 13">YH101</strain>
    </source>
</reference>
<comment type="caution">
    <text evidence="12">The sequence shown here is derived from an EMBL/GenBank/DDBJ whole genome shotgun (WGS) entry which is preliminary data.</text>
</comment>
<evidence type="ECO:0000256" key="1">
    <source>
        <dbReference type="ARBA" id="ARBA00022448"/>
    </source>
</evidence>
<keyword evidence="9" id="KW-0406">Ion transport</keyword>
<evidence type="ECO:0000313" key="13">
    <source>
        <dbReference type="Proteomes" id="UP000245133"/>
    </source>
</evidence>
<dbReference type="AlphaFoldDB" id="A0A2P2DZN1"/>
<evidence type="ECO:0000256" key="5">
    <source>
        <dbReference type="ARBA" id="ARBA00022741"/>
    </source>
</evidence>
<keyword evidence="10 11" id="KW-0472">Membrane</keyword>
<dbReference type="Proteomes" id="UP000245133">
    <property type="component" value="Unassembled WGS sequence"/>
</dbReference>
<proteinExistence type="predicted"/>
<keyword evidence="3" id="KW-0633">Potassium transport</keyword>
<dbReference type="EMBL" id="BFBB01000003">
    <property type="protein sequence ID" value="GBF50088.1"/>
    <property type="molecule type" value="Genomic_DNA"/>
</dbReference>
<accession>A0A2P2DZN1</accession>
<dbReference type="InterPro" id="IPR003820">
    <property type="entry name" value="KdpC"/>
</dbReference>
<evidence type="ECO:0000313" key="12">
    <source>
        <dbReference type="EMBL" id="GBF50088.1"/>
    </source>
</evidence>
<dbReference type="GO" id="GO:0016020">
    <property type="term" value="C:membrane"/>
    <property type="evidence" value="ECO:0007669"/>
    <property type="project" value="InterPro"/>
</dbReference>
<gene>
    <name evidence="12" type="ORF">LPTSP4_16120</name>
</gene>
<dbReference type="RefSeq" id="WP_108975536.1">
    <property type="nucleotide sequence ID" value="NZ_BFBB01000003.1"/>
</dbReference>
<feature type="transmembrane region" description="Helical" evidence="11">
    <location>
        <begin position="12"/>
        <end position="40"/>
    </location>
</feature>
<keyword evidence="13" id="KW-1185">Reference proteome</keyword>
<keyword evidence="5" id="KW-0547">Nucleotide-binding</keyword>
<sequence length="192" mass="21339">MKVNHPVSDWQIGIRFIFVSLAILAGLYPLLVTGFAILIFPIEAKGSLLEKNGNIVGSRLFAQNFSSSGLFKARPSAGDYNGLPSAASQSFRTSLDWRSKVEERKVNLMKSGIDPILCEELLYSSGSGLDPHITLECAREQARVLGVSKDKVDQIQMLINNHIEEKKWHSFGRTIVNVNSLNFELLKGGYER</sequence>
<dbReference type="PIRSF" id="PIRSF001296">
    <property type="entry name" value="K_ATPase_KdpC"/>
    <property type="match status" value="1"/>
</dbReference>
<evidence type="ECO:0000256" key="11">
    <source>
        <dbReference type="SAM" id="Phobius"/>
    </source>
</evidence>
<evidence type="ECO:0000256" key="4">
    <source>
        <dbReference type="ARBA" id="ARBA00022692"/>
    </source>
</evidence>
<dbReference type="Pfam" id="PF02669">
    <property type="entry name" value="KdpC"/>
    <property type="match status" value="1"/>
</dbReference>
<protein>
    <submittedName>
        <fullName evidence="12">Putative K+-transporting ATPase, C subunit</fullName>
    </submittedName>
</protein>
<evidence type="ECO:0000256" key="6">
    <source>
        <dbReference type="ARBA" id="ARBA00022840"/>
    </source>
</evidence>
<dbReference type="GO" id="GO:0005524">
    <property type="term" value="F:ATP binding"/>
    <property type="evidence" value="ECO:0007669"/>
    <property type="project" value="UniProtKB-KW"/>
</dbReference>
<keyword evidence="2" id="KW-1003">Cell membrane</keyword>